<dbReference type="Gene3D" id="2.40.420.20">
    <property type="match status" value="1"/>
</dbReference>
<dbReference type="PANTHER" id="PTHR30469">
    <property type="entry name" value="MULTIDRUG RESISTANCE PROTEIN MDTA"/>
    <property type="match status" value="1"/>
</dbReference>
<evidence type="ECO:0000259" key="3">
    <source>
        <dbReference type="Pfam" id="PF25989"/>
    </source>
</evidence>
<dbReference type="Gene3D" id="2.40.30.170">
    <property type="match status" value="1"/>
</dbReference>
<comment type="caution">
    <text evidence="4">The sequence shown here is derived from an EMBL/GenBank/DDBJ whole genome shotgun (WGS) entry which is preliminary data.</text>
</comment>
<proteinExistence type="predicted"/>
<accession>A0ABV6PYP3</accession>
<feature type="coiled-coil region" evidence="1">
    <location>
        <begin position="129"/>
        <end position="251"/>
    </location>
</feature>
<gene>
    <name evidence="4" type="ORF">ACFFFP_02130</name>
</gene>
<dbReference type="Pfam" id="PF25989">
    <property type="entry name" value="YknX_C"/>
    <property type="match status" value="1"/>
</dbReference>
<feature type="region of interest" description="Disordered" evidence="2">
    <location>
        <begin position="27"/>
        <end position="56"/>
    </location>
</feature>
<keyword evidence="1" id="KW-0175">Coiled coil</keyword>
<protein>
    <submittedName>
        <fullName evidence="4">Efflux RND transporter periplasmic adaptor subunit</fullName>
    </submittedName>
</protein>
<evidence type="ECO:0000256" key="1">
    <source>
        <dbReference type="SAM" id="Coils"/>
    </source>
</evidence>
<dbReference type="RefSeq" id="WP_188845711.1">
    <property type="nucleotide sequence ID" value="NZ_BMPJ01000003.1"/>
</dbReference>
<reference evidence="4 5" key="1">
    <citation type="submission" date="2024-09" db="EMBL/GenBank/DDBJ databases">
        <authorList>
            <person name="Sun Q."/>
            <person name="Mori K."/>
        </authorList>
    </citation>
    <scope>NUCLEOTIDE SEQUENCE [LARGE SCALE GENOMIC DNA]</scope>
    <source>
        <strain evidence="4 5">NCAIM B.02340</strain>
    </source>
</reference>
<evidence type="ECO:0000313" key="4">
    <source>
        <dbReference type="EMBL" id="MFC0594980.1"/>
    </source>
</evidence>
<organism evidence="4 5">
    <name type="scientific">Thermus composti</name>
    <dbReference type="NCBI Taxonomy" id="532059"/>
    <lineage>
        <taxon>Bacteria</taxon>
        <taxon>Thermotogati</taxon>
        <taxon>Deinococcota</taxon>
        <taxon>Deinococci</taxon>
        <taxon>Thermales</taxon>
        <taxon>Thermaceae</taxon>
        <taxon>Thermus</taxon>
    </lineage>
</organism>
<keyword evidence="5" id="KW-1185">Reference proteome</keyword>
<dbReference type="InterPro" id="IPR058637">
    <property type="entry name" value="YknX-like_C"/>
</dbReference>
<evidence type="ECO:0000313" key="5">
    <source>
        <dbReference type="Proteomes" id="UP001589830"/>
    </source>
</evidence>
<dbReference type="SUPFAM" id="SSF111369">
    <property type="entry name" value="HlyD-like secretion proteins"/>
    <property type="match status" value="2"/>
</dbReference>
<dbReference type="Gene3D" id="1.10.287.470">
    <property type="entry name" value="Helix hairpin bin"/>
    <property type="match status" value="2"/>
</dbReference>
<dbReference type="Proteomes" id="UP001589830">
    <property type="component" value="Unassembled WGS sequence"/>
</dbReference>
<dbReference type="EMBL" id="JBHLTW010000006">
    <property type="protein sequence ID" value="MFC0594980.1"/>
    <property type="molecule type" value="Genomic_DNA"/>
</dbReference>
<dbReference type="PANTHER" id="PTHR30469:SF15">
    <property type="entry name" value="HLYD FAMILY OF SECRETION PROTEINS"/>
    <property type="match status" value="1"/>
</dbReference>
<name>A0ABV6PYP3_9DEIN</name>
<feature type="domain" description="YknX-like C-terminal permuted SH3-like" evidence="3">
    <location>
        <begin position="360"/>
        <end position="424"/>
    </location>
</feature>
<sequence length="429" mass="43859">MARRIALFLLVLAVGVLLGRLSLPSSGEGGAALGTQREATRSPIAGQAAPGRESGPFPSVRLQVQLARAEAGTLTASRQAAGTVVPYLQVNVPAQVGGVVARVLKAPGDRVAQGEAVVQLDPTNLEIALRNAQAALKSAEINLAAQTRSIQEARARLRAQLAQAEAAYQAAQKAYEAAKRVHALGGLSDAELAQAQANLAQAEANLEAQKAALAQNERAGEETLAALRVAVEQAQNQVAQAELNLKNATLRAPFAGEVLSVAAAPGGYLAPGATAFTLAQGRRVQFGVPPEEAALLPVGTPVAFSYGGRTYRARVDQNPGGAVSGSVSLTARLEASPEEPLPLGAAGTVVYTVTLARGVLVPVTALQSDGAELFVYAVEEGVARRKGVRLLAQAQDQAAVEGLSPGAQVVVNPPPGLLEGTPVTGGQGR</sequence>
<evidence type="ECO:0000256" key="2">
    <source>
        <dbReference type="SAM" id="MobiDB-lite"/>
    </source>
</evidence>
<dbReference type="Gene3D" id="2.40.50.100">
    <property type="match status" value="2"/>
</dbReference>